<dbReference type="EMBL" id="MAVT02000401">
    <property type="protein sequence ID" value="POS76152.1"/>
    <property type="molecule type" value="Genomic_DNA"/>
</dbReference>
<feature type="region of interest" description="Disordered" evidence="4">
    <location>
        <begin position="1"/>
        <end position="24"/>
    </location>
</feature>
<evidence type="ECO:0000256" key="2">
    <source>
        <dbReference type="ARBA" id="ARBA00022723"/>
    </source>
</evidence>
<evidence type="ECO:0000313" key="6">
    <source>
        <dbReference type="EMBL" id="POS76152.1"/>
    </source>
</evidence>
<protein>
    <submittedName>
        <fullName evidence="6">Fungal specific transcription factor domain-containing protein</fullName>
    </submittedName>
</protein>
<dbReference type="Proteomes" id="UP000094444">
    <property type="component" value="Unassembled WGS sequence"/>
</dbReference>
<dbReference type="GO" id="GO:0003677">
    <property type="term" value="F:DNA binding"/>
    <property type="evidence" value="ECO:0007669"/>
    <property type="project" value="InterPro"/>
</dbReference>
<keyword evidence="7" id="KW-1185">Reference proteome</keyword>
<keyword evidence="3" id="KW-0539">Nucleus</keyword>
<evidence type="ECO:0000256" key="1">
    <source>
        <dbReference type="ARBA" id="ARBA00004123"/>
    </source>
</evidence>
<sequence length="1038" mass="113456">MEGTDQSSGRDHDHSTTPSRPLPYLAGPAVANYGASGIRSHVYEGGYGSLAGSMAIDGSRGAGVPSLMGMRPENGTTMGVESTDMMHAYQQNLDQLREQSSQHVSGVEQQQQQQPGFPATATATGATAGPPKPIRRRMRMITSCLECRRRKLKCNKSNPCINCLKFSRDCLYLGPKLDEASQLRLTEIKEKVGSLERQLERDVAKSGSRGFYQQRILADDVEGEFDEERDLEITPMVALDLTYDDNADGTDDVMDLGVQVGKMRLTEKIGGLNRPRISEEARLSGGAQQAVVGGLFPPNAPVPPSQPGTFSDSTGAEQSMPDFLRPGTSYMPPTSGVFFGQVVQSPSLLTFLPAKPAGDRLIQYYFESVHPIARCVHRPSFEVQYANFWDEAADGYEPRASAQAVVFSAWLSAAVALDETAINREFGLTKANLVENMKVGTEVALSKANFLRTTRVETLQAFVMYMVSSTGTGIFVRHARSSVLTRPPKIPLCREEVSRAHSVLVGAAVRMAECMGLHRDGSRAYNLNALETHVRRLIWHQLCFLDIRTCEAQGPKPAIRRDDYDTWLPDNCDEDQLTSSTGQQQPCVAGTWTTTLLPLIRFEVNEMMRIIWADRRKLEARKITLTQVLTKIENFRKRMFDNYNHLLDERVPIQRYAKLVMHLLMYRLHVMVLHPYYANTASPMPQRLRSVLIASAVTIIEIAVQLDTSPALQLWRWYNGAYQQYQSALILATEMFYHPNHRDANRIWACLDYVFGLDQHLTNEEKGKQVLSEIMTKMGAYMSMRKMRAPTWTAAASPSQQPVREASADGVGGAAAAAEICAHVPTAAMAPSGQQQQHSQRMAPGLCSAYTHSGSSCAARDEINGDTSSVPSATVRGLQHPAAARTGSRGPPPTTTPPQSQHQKDANGPSPSTAGPWNHPGAPTQQQLLDSDSPGNSSSDSGSAATGGDPTSGTTAGMAASTAAGGGNMGPTHLDNEWSTYQEEAINALFPFDPQTGSFAGFGDPITMGMNNNNNWAQQAQRQAQIQNDGRTSRGGYN</sequence>
<dbReference type="InterPro" id="IPR036864">
    <property type="entry name" value="Zn2-C6_fun-type_DNA-bd_sf"/>
</dbReference>
<name>A0A2P5I0V9_DIAHE</name>
<dbReference type="AlphaFoldDB" id="A0A2P5I0V9"/>
<gene>
    <name evidence="6" type="ORF">DHEL01_v205451</name>
</gene>
<accession>A0A2P5I0V9</accession>
<feature type="region of interest" description="Disordered" evidence="4">
    <location>
        <begin position="860"/>
        <end position="975"/>
    </location>
</feature>
<feature type="domain" description="Zn(2)-C6 fungal-type" evidence="5">
    <location>
        <begin position="143"/>
        <end position="172"/>
    </location>
</feature>
<keyword evidence="2" id="KW-0479">Metal-binding</keyword>
<dbReference type="CDD" id="cd00067">
    <property type="entry name" value="GAL4"/>
    <property type="match status" value="1"/>
</dbReference>
<dbReference type="Gene3D" id="4.10.240.10">
    <property type="entry name" value="Zn(2)-C6 fungal-type DNA-binding domain"/>
    <property type="match status" value="1"/>
</dbReference>
<dbReference type="PANTHER" id="PTHR31001">
    <property type="entry name" value="UNCHARACTERIZED TRANSCRIPTIONAL REGULATORY PROTEIN"/>
    <property type="match status" value="1"/>
</dbReference>
<feature type="compositionally biased region" description="Low complexity" evidence="4">
    <location>
        <begin position="109"/>
        <end position="129"/>
    </location>
</feature>
<dbReference type="GO" id="GO:0006351">
    <property type="term" value="P:DNA-templated transcription"/>
    <property type="evidence" value="ECO:0007669"/>
    <property type="project" value="InterPro"/>
</dbReference>
<feature type="compositionally biased region" description="Low complexity" evidence="4">
    <location>
        <begin position="930"/>
        <end position="963"/>
    </location>
</feature>
<dbReference type="GO" id="GO:0008270">
    <property type="term" value="F:zinc ion binding"/>
    <property type="evidence" value="ECO:0007669"/>
    <property type="project" value="InterPro"/>
</dbReference>
<dbReference type="InterPro" id="IPR001138">
    <property type="entry name" value="Zn2Cys6_DnaBD"/>
</dbReference>
<dbReference type="InterPro" id="IPR050613">
    <property type="entry name" value="Sec_Metabolite_Reg"/>
</dbReference>
<dbReference type="SUPFAM" id="SSF57701">
    <property type="entry name" value="Zn2/Cys6 DNA-binding domain"/>
    <property type="match status" value="1"/>
</dbReference>
<dbReference type="PANTHER" id="PTHR31001:SF40">
    <property type="entry name" value="ZN(II)2CYS6 TRANSCRIPTION FACTOR (EUROFUNG)"/>
    <property type="match status" value="1"/>
</dbReference>
<comment type="subcellular location">
    <subcellularLocation>
        <location evidence="1">Nucleus</location>
    </subcellularLocation>
</comment>
<organism evidence="6 7">
    <name type="scientific">Diaporthe helianthi</name>
    <dbReference type="NCBI Taxonomy" id="158607"/>
    <lineage>
        <taxon>Eukaryota</taxon>
        <taxon>Fungi</taxon>
        <taxon>Dikarya</taxon>
        <taxon>Ascomycota</taxon>
        <taxon>Pezizomycotina</taxon>
        <taxon>Sordariomycetes</taxon>
        <taxon>Sordariomycetidae</taxon>
        <taxon>Diaporthales</taxon>
        <taxon>Diaporthaceae</taxon>
        <taxon>Diaporthe</taxon>
    </lineage>
</organism>
<dbReference type="GO" id="GO:0005634">
    <property type="term" value="C:nucleus"/>
    <property type="evidence" value="ECO:0007669"/>
    <property type="project" value="UniProtKB-SubCell"/>
</dbReference>
<evidence type="ECO:0000259" key="5">
    <source>
        <dbReference type="PROSITE" id="PS50048"/>
    </source>
</evidence>
<proteinExistence type="predicted"/>
<dbReference type="Pfam" id="PF04082">
    <property type="entry name" value="Fungal_trans"/>
    <property type="match status" value="1"/>
</dbReference>
<comment type="caution">
    <text evidence="6">The sequence shown here is derived from an EMBL/GenBank/DDBJ whole genome shotgun (WGS) entry which is preliminary data.</text>
</comment>
<evidence type="ECO:0000313" key="7">
    <source>
        <dbReference type="Proteomes" id="UP000094444"/>
    </source>
</evidence>
<feature type="region of interest" description="Disordered" evidence="4">
    <location>
        <begin position="96"/>
        <end position="133"/>
    </location>
</feature>
<dbReference type="GO" id="GO:0000981">
    <property type="term" value="F:DNA-binding transcription factor activity, RNA polymerase II-specific"/>
    <property type="evidence" value="ECO:0007669"/>
    <property type="project" value="InterPro"/>
</dbReference>
<dbReference type="STRING" id="158607.A0A2P5I0V9"/>
<dbReference type="PROSITE" id="PS50048">
    <property type="entry name" value="ZN2_CY6_FUNGAL_2"/>
    <property type="match status" value="1"/>
</dbReference>
<feature type="compositionally biased region" description="Polar residues" evidence="4">
    <location>
        <begin position="96"/>
        <end position="108"/>
    </location>
</feature>
<evidence type="ECO:0000256" key="3">
    <source>
        <dbReference type="ARBA" id="ARBA00023242"/>
    </source>
</evidence>
<dbReference type="InterPro" id="IPR007219">
    <property type="entry name" value="XnlR_reg_dom"/>
</dbReference>
<dbReference type="Pfam" id="PF00172">
    <property type="entry name" value="Zn_clus"/>
    <property type="match status" value="1"/>
</dbReference>
<dbReference type="SMART" id="SM00066">
    <property type="entry name" value="GAL4"/>
    <property type="match status" value="1"/>
</dbReference>
<dbReference type="CDD" id="cd12148">
    <property type="entry name" value="fungal_TF_MHR"/>
    <property type="match status" value="1"/>
</dbReference>
<dbReference type="SMART" id="SM00906">
    <property type="entry name" value="Fungal_trans"/>
    <property type="match status" value="1"/>
</dbReference>
<dbReference type="OrthoDB" id="424974at2759"/>
<dbReference type="PROSITE" id="PS00463">
    <property type="entry name" value="ZN2_CY6_FUNGAL_1"/>
    <property type="match status" value="1"/>
</dbReference>
<dbReference type="InParanoid" id="A0A2P5I0V9"/>
<reference evidence="6" key="1">
    <citation type="submission" date="2017-09" db="EMBL/GenBank/DDBJ databases">
        <title>Polyketide synthases of a Diaporthe helianthi virulent isolate.</title>
        <authorList>
            <person name="Baroncelli R."/>
        </authorList>
    </citation>
    <scope>NUCLEOTIDE SEQUENCE [LARGE SCALE GENOMIC DNA]</scope>
    <source>
        <strain evidence="6">7/96</strain>
    </source>
</reference>
<evidence type="ECO:0000256" key="4">
    <source>
        <dbReference type="SAM" id="MobiDB-lite"/>
    </source>
</evidence>